<protein>
    <submittedName>
        <fullName evidence="2">SDR family oxidoreductase</fullName>
    </submittedName>
</protein>
<dbReference type="PRINTS" id="PR00080">
    <property type="entry name" value="SDRFAMILY"/>
</dbReference>
<dbReference type="PANTHER" id="PTHR42760">
    <property type="entry name" value="SHORT-CHAIN DEHYDROGENASES/REDUCTASES FAMILY MEMBER"/>
    <property type="match status" value="1"/>
</dbReference>
<proteinExistence type="inferred from homology"/>
<dbReference type="EMBL" id="JAHLFG010000062">
    <property type="protein sequence ID" value="MBU3826959.1"/>
    <property type="molecule type" value="Genomic_DNA"/>
</dbReference>
<dbReference type="GO" id="GO:0030497">
    <property type="term" value="P:fatty acid elongation"/>
    <property type="evidence" value="ECO:0007669"/>
    <property type="project" value="TreeGrafter"/>
</dbReference>
<organism evidence="2 3">
    <name type="scientific">Candidatus Anaerobiospirillum merdipullorum</name>
    <dbReference type="NCBI Taxonomy" id="2838450"/>
    <lineage>
        <taxon>Bacteria</taxon>
        <taxon>Pseudomonadati</taxon>
        <taxon>Pseudomonadota</taxon>
        <taxon>Gammaproteobacteria</taxon>
        <taxon>Aeromonadales</taxon>
        <taxon>Succinivibrionaceae</taxon>
        <taxon>Anaerobiospirillum</taxon>
    </lineage>
</organism>
<dbReference type="InterPro" id="IPR036291">
    <property type="entry name" value="NAD(P)-bd_dom_sf"/>
</dbReference>
<dbReference type="AlphaFoldDB" id="A0A9E2KN12"/>
<reference evidence="2" key="2">
    <citation type="submission" date="2021-04" db="EMBL/GenBank/DDBJ databases">
        <authorList>
            <person name="Gilroy R."/>
        </authorList>
    </citation>
    <scope>NUCLEOTIDE SEQUENCE</scope>
    <source>
        <strain evidence="2">687</strain>
    </source>
</reference>
<name>A0A9E2KN12_9GAMM</name>
<dbReference type="Gene3D" id="3.40.50.720">
    <property type="entry name" value="NAD(P)-binding Rossmann-like Domain"/>
    <property type="match status" value="1"/>
</dbReference>
<sequence length="265" mass="28931">MQLQFEAQSMEQHATDSSKRLFALEGQVGIVTGASRGIGYAIAQVLRDAGAVVYDLSRHVVADHDGTNGIYGISCDVSDEEQFARVLQQIVQSHGKLNFLVNNAGVSYKERAENFPLEQYRRIAKVDLEAPFRLCQLCYPYLKQSCGAVVNITSMGAYMGFSGVAPYCAMKSGLSGLTRALAEEWSAEGIRVNSVSPGWVETEMNHHMFEQNPQRRQQALAKSMTGKFVHPEDIGCAVQFLLSAAARSITGQDISVDGGARSHGY</sequence>
<dbReference type="PRINTS" id="PR00081">
    <property type="entry name" value="GDHRDH"/>
</dbReference>
<dbReference type="GO" id="GO:0016616">
    <property type="term" value="F:oxidoreductase activity, acting on the CH-OH group of donors, NAD or NADP as acceptor"/>
    <property type="evidence" value="ECO:0007669"/>
    <property type="project" value="TreeGrafter"/>
</dbReference>
<dbReference type="PANTHER" id="PTHR42760:SF135">
    <property type="entry name" value="BLL7886 PROTEIN"/>
    <property type="match status" value="1"/>
</dbReference>
<evidence type="ECO:0000256" key="1">
    <source>
        <dbReference type="ARBA" id="ARBA00006484"/>
    </source>
</evidence>
<dbReference type="InterPro" id="IPR002347">
    <property type="entry name" value="SDR_fam"/>
</dbReference>
<dbReference type="FunFam" id="3.40.50.720:FF:000084">
    <property type="entry name" value="Short-chain dehydrogenase reductase"/>
    <property type="match status" value="1"/>
</dbReference>
<dbReference type="CDD" id="cd05233">
    <property type="entry name" value="SDR_c"/>
    <property type="match status" value="1"/>
</dbReference>
<evidence type="ECO:0000313" key="3">
    <source>
        <dbReference type="Proteomes" id="UP000824150"/>
    </source>
</evidence>
<comment type="caution">
    <text evidence="2">The sequence shown here is derived from an EMBL/GenBank/DDBJ whole genome shotgun (WGS) entry which is preliminary data.</text>
</comment>
<dbReference type="Proteomes" id="UP000824150">
    <property type="component" value="Unassembled WGS sequence"/>
</dbReference>
<dbReference type="SUPFAM" id="SSF51735">
    <property type="entry name" value="NAD(P)-binding Rossmann-fold domains"/>
    <property type="match status" value="1"/>
</dbReference>
<evidence type="ECO:0000313" key="2">
    <source>
        <dbReference type="EMBL" id="MBU3826959.1"/>
    </source>
</evidence>
<comment type="similarity">
    <text evidence="1">Belongs to the short-chain dehydrogenases/reductases (SDR) family.</text>
</comment>
<accession>A0A9E2KN12</accession>
<reference evidence="2" key="1">
    <citation type="journal article" date="2021" name="PeerJ">
        <title>Extensive microbial diversity within the chicken gut microbiome revealed by metagenomics and culture.</title>
        <authorList>
            <person name="Gilroy R."/>
            <person name="Ravi A."/>
            <person name="Getino M."/>
            <person name="Pursley I."/>
            <person name="Horton D.L."/>
            <person name="Alikhan N.F."/>
            <person name="Baker D."/>
            <person name="Gharbi K."/>
            <person name="Hall N."/>
            <person name="Watson M."/>
            <person name="Adriaenssens E.M."/>
            <person name="Foster-Nyarko E."/>
            <person name="Jarju S."/>
            <person name="Secka A."/>
            <person name="Antonio M."/>
            <person name="Oren A."/>
            <person name="Chaudhuri R.R."/>
            <person name="La Ragione R."/>
            <person name="Hildebrand F."/>
            <person name="Pallen M.J."/>
        </authorList>
    </citation>
    <scope>NUCLEOTIDE SEQUENCE</scope>
    <source>
        <strain evidence="2">687</strain>
    </source>
</reference>
<gene>
    <name evidence="2" type="ORF">IAA31_05665</name>
</gene>
<dbReference type="Pfam" id="PF13561">
    <property type="entry name" value="adh_short_C2"/>
    <property type="match status" value="1"/>
</dbReference>